<keyword evidence="3" id="KW-0812">Transmembrane</keyword>
<reference evidence="3 4" key="1">
    <citation type="submission" date="2015-09" db="EMBL/GenBank/DDBJ databases">
        <title>Complete genome sequence of a benzo[a]pyrene-degrading bacterium Altererythrobacter epoxidivorans CGMCC 1.7731T.</title>
        <authorList>
            <person name="Li Z."/>
            <person name="Cheng H."/>
            <person name="Huo Y."/>
            <person name="Xu X."/>
        </authorList>
    </citation>
    <scope>NUCLEOTIDE SEQUENCE [LARGE SCALE GENOMIC DNA]</scope>
    <source>
        <strain evidence="3 4">CGMCC 1.7731</strain>
    </source>
</reference>
<sequence length="550" mass="58403">MIMAKNTLKSLLRSESGASAILFSLAAPPLLGATAIAIDFGMLYLEERDLQGVADAAAMAAVLPTDIPSYGEEKVQGILDQSPELDIRIVSVKPGKFNADTGVSMSDRFVENDDEANAVEVQLERRVPLMLGKLMGKEFSSVTARARAARTDLVAFDLGSDLLGFDKNLPGRYLEALADTNLGLNRIEVNAILGAQVDVGLFAEILRDRIGDEDDTLGDVFSGEASLYEIVSAMAAAASTSDGQEALERIANQLSDDEIALSSLVNLGPLGRQMADRGSDRLNVGAYMMLRAALQNAQGDEYSAEIRTEIQSFGSVDVKIAGGQHTTSSPFLAVDPLKKITLYTTETRIAVEAKTTAQSIGAVKVPLYLELAPAEAQIYDVECDPSESDNGVTLRVKPSIGSAKIGEVDDGDFYDFSTNPTVAKGTLIDTPVLDILGYADLSVGGDQNQYPRLSLAEIRAGTRKRVATNDTVQALINSLISDLDVEIRTLDIGLGRQSTAIEDRLLRGLANIAPSVDAVLNEVTDMVGVKLGVADVGVTSLSCGRPTIIG</sequence>
<name>A0A0M3TAA5_9SPHN</name>
<dbReference type="OrthoDB" id="7630116at2"/>
<evidence type="ECO:0000259" key="1">
    <source>
        <dbReference type="Pfam" id="PF09977"/>
    </source>
</evidence>
<evidence type="ECO:0000313" key="3">
    <source>
        <dbReference type="EMBL" id="ALE16436.1"/>
    </source>
</evidence>
<accession>A0A0M3TAA5</accession>
<keyword evidence="3" id="KW-0472">Membrane</keyword>
<gene>
    <name evidence="3" type="ORF">AMC99_01140</name>
</gene>
<dbReference type="Proteomes" id="UP000057938">
    <property type="component" value="Chromosome"/>
</dbReference>
<dbReference type="InterPro" id="IPR018705">
    <property type="entry name" value="DUF2134_membrane"/>
</dbReference>
<dbReference type="STRING" id="361183.AMC99_01140"/>
<keyword evidence="4" id="KW-1185">Reference proteome</keyword>
<protein>
    <submittedName>
        <fullName evidence="3">Putative transmembrane protein</fullName>
    </submittedName>
</protein>
<dbReference type="InterPro" id="IPR028087">
    <property type="entry name" value="Tad_N"/>
</dbReference>
<feature type="domain" description="DUF2134" evidence="1">
    <location>
        <begin position="89"/>
        <end position="148"/>
    </location>
</feature>
<feature type="domain" description="Putative Flp pilus-assembly TadG-like N-terminal" evidence="2">
    <location>
        <begin position="17"/>
        <end position="61"/>
    </location>
</feature>
<organism evidence="3 4">
    <name type="scientific">Altererythrobacter epoxidivorans</name>
    <dbReference type="NCBI Taxonomy" id="361183"/>
    <lineage>
        <taxon>Bacteria</taxon>
        <taxon>Pseudomonadati</taxon>
        <taxon>Pseudomonadota</taxon>
        <taxon>Alphaproteobacteria</taxon>
        <taxon>Sphingomonadales</taxon>
        <taxon>Erythrobacteraceae</taxon>
        <taxon>Altererythrobacter</taxon>
    </lineage>
</organism>
<dbReference type="Pfam" id="PF09977">
    <property type="entry name" value="Tad_C"/>
    <property type="match status" value="1"/>
</dbReference>
<dbReference type="PATRIC" id="fig|361183.4.peg.1113"/>
<dbReference type="EMBL" id="CP012669">
    <property type="protein sequence ID" value="ALE16436.1"/>
    <property type="molecule type" value="Genomic_DNA"/>
</dbReference>
<evidence type="ECO:0000259" key="2">
    <source>
        <dbReference type="Pfam" id="PF13400"/>
    </source>
</evidence>
<dbReference type="Pfam" id="PF13400">
    <property type="entry name" value="Tad"/>
    <property type="match status" value="1"/>
</dbReference>
<proteinExistence type="predicted"/>
<evidence type="ECO:0000313" key="4">
    <source>
        <dbReference type="Proteomes" id="UP000057938"/>
    </source>
</evidence>
<dbReference type="KEGG" id="aep:AMC99_01140"/>
<dbReference type="AlphaFoldDB" id="A0A0M3TAA5"/>